<feature type="compositionally biased region" description="Polar residues" evidence="1">
    <location>
        <begin position="49"/>
        <end position="59"/>
    </location>
</feature>
<evidence type="ECO:0000313" key="2">
    <source>
        <dbReference type="EMBL" id="KAF9511132.1"/>
    </source>
</evidence>
<protein>
    <submittedName>
        <fullName evidence="2">Uncharacterized protein</fullName>
    </submittedName>
</protein>
<reference evidence="2" key="1">
    <citation type="journal article" date="2020" name="Nat. Commun.">
        <title>Large-scale genome sequencing of mycorrhizal fungi provides insights into the early evolution of symbiotic traits.</title>
        <authorList>
            <person name="Miyauchi S."/>
            <person name="Kiss E."/>
            <person name="Kuo A."/>
            <person name="Drula E."/>
            <person name="Kohler A."/>
            <person name="Sanchez-Garcia M."/>
            <person name="Morin E."/>
            <person name="Andreopoulos B."/>
            <person name="Barry K.W."/>
            <person name="Bonito G."/>
            <person name="Buee M."/>
            <person name="Carver A."/>
            <person name="Chen C."/>
            <person name="Cichocki N."/>
            <person name="Clum A."/>
            <person name="Culley D."/>
            <person name="Crous P.W."/>
            <person name="Fauchery L."/>
            <person name="Girlanda M."/>
            <person name="Hayes R.D."/>
            <person name="Keri Z."/>
            <person name="LaButti K."/>
            <person name="Lipzen A."/>
            <person name="Lombard V."/>
            <person name="Magnuson J."/>
            <person name="Maillard F."/>
            <person name="Murat C."/>
            <person name="Nolan M."/>
            <person name="Ohm R.A."/>
            <person name="Pangilinan J."/>
            <person name="Pereira M.F."/>
            <person name="Perotto S."/>
            <person name="Peter M."/>
            <person name="Pfister S."/>
            <person name="Riley R."/>
            <person name="Sitrit Y."/>
            <person name="Stielow J.B."/>
            <person name="Szollosi G."/>
            <person name="Zifcakova L."/>
            <person name="Stursova M."/>
            <person name="Spatafora J.W."/>
            <person name="Tedersoo L."/>
            <person name="Vaario L.M."/>
            <person name="Yamada A."/>
            <person name="Yan M."/>
            <person name="Wang P."/>
            <person name="Xu J."/>
            <person name="Bruns T."/>
            <person name="Baldrian P."/>
            <person name="Vilgalys R."/>
            <person name="Dunand C."/>
            <person name="Henrissat B."/>
            <person name="Grigoriev I.V."/>
            <person name="Hibbett D."/>
            <person name="Nagy L.G."/>
            <person name="Martin F.M."/>
        </authorList>
    </citation>
    <scope>NUCLEOTIDE SEQUENCE</scope>
    <source>
        <strain evidence="2">UP504</strain>
    </source>
</reference>
<proteinExistence type="predicted"/>
<dbReference type="EMBL" id="MU129005">
    <property type="protein sequence ID" value="KAF9511132.1"/>
    <property type="molecule type" value="Genomic_DNA"/>
</dbReference>
<comment type="caution">
    <text evidence="2">The sequence shown here is derived from an EMBL/GenBank/DDBJ whole genome shotgun (WGS) entry which is preliminary data.</text>
</comment>
<gene>
    <name evidence="2" type="ORF">BS47DRAFT_1364078</name>
</gene>
<accession>A0A9P6DRI1</accession>
<dbReference type="OrthoDB" id="118550at2759"/>
<feature type="region of interest" description="Disordered" evidence="1">
    <location>
        <begin position="49"/>
        <end position="97"/>
    </location>
</feature>
<name>A0A9P6DRI1_9AGAM</name>
<sequence>MFSGDFIWLVSTSEFKYADGIHTDNWTNAETLLLLKGIEMFENNWGTVRQPTNANSHNKYGTKEDEVKGVHEDYKSNDDSSKEYCEQDGKETGDAIDEGEDEIGISHHGVKTLQTKEGLMLWKAEREIKALEELWEWGYPQPEPEEVIEGAAVDGTTVDGATVDSTMVDSMTVDGMMVGKEAVDESGMVYHCWGVSLYCRMEGRQRGGDTMGFILFKVE</sequence>
<evidence type="ECO:0000313" key="3">
    <source>
        <dbReference type="Proteomes" id="UP000886523"/>
    </source>
</evidence>
<dbReference type="Proteomes" id="UP000886523">
    <property type="component" value="Unassembled WGS sequence"/>
</dbReference>
<organism evidence="2 3">
    <name type="scientific">Hydnum rufescens UP504</name>
    <dbReference type="NCBI Taxonomy" id="1448309"/>
    <lineage>
        <taxon>Eukaryota</taxon>
        <taxon>Fungi</taxon>
        <taxon>Dikarya</taxon>
        <taxon>Basidiomycota</taxon>
        <taxon>Agaricomycotina</taxon>
        <taxon>Agaricomycetes</taxon>
        <taxon>Cantharellales</taxon>
        <taxon>Hydnaceae</taxon>
        <taxon>Hydnum</taxon>
    </lineage>
</organism>
<dbReference type="AlphaFoldDB" id="A0A9P6DRI1"/>
<evidence type="ECO:0000256" key="1">
    <source>
        <dbReference type="SAM" id="MobiDB-lite"/>
    </source>
</evidence>
<keyword evidence="3" id="KW-1185">Reference proteome</keyword>
<feature type="compositionally biased region" description="Basic and acidic residues" evidence="1">
    <location>
        <begin position="61"/>
        <end position="93"/>
    </location>
</feature>